<dbReference type="OrthoDB" id="19039at2759"/>
<accession>A0A0C3S667</accession>
<dbReference type="Proteomes" id="UP000053257">
    <property type="component" value="Unassembled WGS sequence"/>
</dbReference>
<feature type="transmembrane region" description="Helical" evidence="12">
    <location>
        <begin position="299"/>
        <end position="315"/>
    </location>
</feature>
<dbReference type="AlphaFoldDB" id="A0A0C3S667"/>
<comment type="function">
    <text evidence="10">Mannosyltransferase that operates in the biosynthetic pathway of dolichol-linked oligosaccharides, the glycan precursors employed in protein asparagine (N)-glycosylation. The assembly of dolichol-linked oligosaccharides begins on the cytosolic side of the endoplasmic reticulum membrane and finishes in its lumen. The sequential addition of sugars to dolichol pyrophosphate produces dolichol-linked oligosaccharides containing fourteen sugars, including two GlcNAcs, nine mannoses and three glucoses. Once assembled, the oligosaccharide is transferred from the lipid to nascent proteins by oligosaccharyltransferases. In the lumen of the endoplasmic reticulum, adds the eighth mannose residue in an alpha-1,6 linkage onto Man(7)GlcNAc(2)-PP-dolichol to produce Man(8)GlcNAc(2)-PP-dolichol.</text>
</comment>
<dbReference type="STRING" id="745531.A0A0C3S667"/>
<dbReference type="HOGENOM" id="CLU_008917_4_1_1"/>
<evidence type="ECO:0000256" key="11">
    <source>
        <dbReference type="ARBA" id="ARBA00048899"/>
    </source>
</evidence>
<protein>
    <recommendedName>
        <fullName evidence="12">Mannosyltransferase</fullName>
        <ecNumber evidence="12">2.4.1.-</ecNumber>
    </recommendedName>
</protein>
<keyword evidence="9 12" id="KW-0472">Membrane</keyword>
<dbReference type="EC" id="2.4.1.-" evidence="12"/>
<dbReference type="UniPathway" id="UPA00378"/>
<sequence length="526" mass="58583">MSTALDLALLAASWTHVFLAPYTKVEESFNLHATHDVLFYGVEWASLPKYDHFVFPGAVPRTFVGSILLAWVSTPFLRFAQYFDLLVSKSDIQVAIRLVLATCNVAGFAYWRRSVADRYGRKTSLLFVLITICQFHLPFWMGRTLPNMFALLPVNIALCKLWKRAKNATKPTPAAIDIAIALMVFSGVVFRAEVAILLASTVAQILLSGWAPLKRVIKVGLISAAVSIVLTVIVDSYFWQQWPLWPELYGLYFNVIQGKSSEWGVSPFYAYFTTHLPKLLLASLPLVLIGAITDHRIRSLLIPSISFVFLLSFLGHKEWRFLVYVIPVFNVAAAQGAAYLTTRKLGTIWGRLGFLLTAGCIGINLCATIVWTVSSSQNYPGGDAMARFNEMYAQEKHVHVHISNLAAQTGASLFQQVHTPPYPPWAGNTALWIYNKTENVTPAQLTANRQITHAIAEIAPSNAANSFDGTRFPRGSWKLTGVVESFDGLSLDMNALKRGLTEAWQVLKFVKSEKLAILERAGRRRI</sequence>
<evidence type="ECO:0000256" key="3">
    <source>
        <dbReference type="ARBA" id="ARBA00007063"/>
    </source>
</evidence>
<feature type="transmembrane region" description="Helical" evidence="12">
    <location>
        <begin position="352"/>
        <end position="373"/>
    </location>
</feature>
<evidence type="ECO:0000256" key="2">
    <source>
        <dbReference type="ARBA" id="ARBA00004922"/>
    </source>
</evidence>
<comment type="catalytic activity">
    <reaction evidence="11">
        <text>an alpha-D-Man-(1-&gt;2)-alpha-D-Man-(1-&gt;2)-alpha-D-Man-(1-&gt;3)-[alpha-D-Man-(1-&gt;2)-alpha-D-Man-(1-&gt;3)-alpha-D-Man-(1-&gt;6)]-beta-D-Man-(1-&gt;4)-beta-D-GlcNAc-(1-&gt;4)-alpha-D-GlcNAc-diphospho-di-trans,poly-cis-dolichol + a di-trans,poly-cis-dolichyl beta-D-mannosyl phosphate = an alpha-D-Man-(1-&gt;2)-alpha-D-Man-(1-&gt;2)-alpha-D-Man-(1-&gt;3)-[alpha-D-Man-(1-&gt;2)-alpha-D-Man-(1-&gt;3)-[alpha-D-Man-(1-&gt;6)]-alpha-D-Man-(1-&gt;6)]-beta-D-Man-(1-&gt;4)-beta-D-GlcNAc-(1-&gt;4)-alpha-D-GlcNAc-diphospho-di-trans,poly-cis-dolichol + a di-trans,poly-cis-dolichyl phosphate + H(+)</text>
        <dbReference type="Rhea" id="RHEA:29535"/>
        <dbReference type="Rhea" id="RHEA-COMP:19498"/>
        <dbReference type="Rhea" id="RHEA-COMP:19501"/>
        <dbReference type="Rhea" id="RHEA-COMP:19518"/>
        <dbReference type="Rhea" id="RHEA-COMP:19519"/>
        <dbReference type="ChEBI" id="CHEBI:15378"/>
        <dbReference type="ChEBI" id="CHEBI:57683"/>
        <dbReference type="ChEBI" id="CHEBI:58211"/>
        <dbReference type="ChEBI" id="CHEBI:132517"/>
        <dbReference type="ChEBI" id="CHEBI:132519"/>
        <dbReference type="EC" id="2.4.1.260"/>
    </reaction>
    <physiologicalReaction direction="left-to-right" evidence="11">
        <dbReference type="Rhea" id="RHEA:29536"/>
    </physiologicalReaction>
</comment>
<dbReference type="GO" id="GO:0005789">
    <property type="term" value="C:endoplasmic reticulum membrane"/>
    <property type="evidence" value="ECO:0007669"/>
    <property type="project" value="UniProtKB-SubCell"/>
</dbReference>
<keyword evidence="15" id="KW-1185">Reference proteome</keyword>
<dbReference type="Pfam" id="PF03901">
    <property type="entry name" value="Glyco_transf_22"/>
    <property type="match status" value="1"/>
</dbReference>
<feature type="transmembrane region" description="Helical" evidence="12">
    <location>
        <begin position="268"/>
        <end position="292"/>
    </location>
</feature>
<comment type="subcellular location">
    <subcellularLocation>
        <location evidence="1 12">Endoplasmic reticulum membrane</location>
        <topology evidence="1 12">Multi-pass membrane protein</topology>
    </subcellularLocation>
</comment>
<dbReference type="PANTHER" id="PTHR22760">
    <property type="entry name" value="GLYCOSYLTRANSFERASE"/>
    <property type="match status" value="1"/>
</dbReference>
<proteinExistence type="inferred from homology"/>
<name>A0A0C3S667_PHLG1</name>
<evidence type="ECO:0000256" key="7">
    <source>
        <dbReference type="ARBA" id="ARBA00022824"/>
    </source>
</evidence>
<dbReference type="InterPro" id="IPR005599">
    <property type="entry name" value="GPI_mannosylTrfase"/>
</dbReference>
<comment type="similarity">
    <text evidence="3 12">Belongs to the glycosyltransferase 22 family.</text>
</comment>
<evidence type="ECO:0000256" key="6">
    <source>
        <dbReference type="ARBA" id="ARBA00022692"/>
    </source>
</evidence>
<evidence type="ECO:0000256" key="12">
    <source>
        <dbReference type="RuleBase" id="RU363075"/>
    </source>
</evidence>
<dbReference type="GO" id="GO:0052917">
    <property type="term" value="F:dol-P-Man:Man(7)GlcNAc(2)-PP-Dol alpha-1,6-mannosyltransferase activity"/>
    <property type="evidence" value="ECO:0007669"/>
    <property type="project" value="UniProtKB-EC"/>
</dbReference>
<feature type="signal peptide" evidence="13">
    <location>
        <begin position="1"/>
        <end position="19"/>
    </location>
</feature>
<feature type="transmembrane region" description="Helical" evidence="12">
    <location>
        <begin position="321"/>
        <end position="340"/>
    </location>
</feature>
<dbReference type="GO" id="GO:0006487">
    <property type="term" value="P:protein N-linked glycosylation"/>
    <property type="evidence" value="ECO:0007669"/>
    <property type="project" value="TreeGrafter"/>
</dbReference>
<keyword evidence="4 12" id="KW-0328">Glycosyltransferase</keyword>
<organism evidence="14 15">
    <name type="scientific">Phlebiopsis gigantea (strain 11061_1 CR5-6)</name>
    <name type="common">White-rot fungus</name>
    <name type="synonym">Peniophora gigantea</name>
    <dbReference type="NCBI Taxonomy" id="745531"/>
    <lineage>
        <taxon>Eukaryota</taxon>
        <taxon>Fungi</taxon>
        <taxon>Dikarya</taxon>
        <taxon>Basidiomycota</taxon>
        <taxon>Agaricomycotina</taxon>
        <taxon>Agaricomycetes</taxon>
        <taxon>Polyporales</taxon>
        <taxon>Phanerochaetaceae</taxon>
        <taxon>Phlebiopsis</taxon>
    </lineage>
</organism>
<evidence type="ECO:0000313" key="15">
    <source>
        <dbReference type="Proteomes" id="UP000053257"/>
    </source>
</evidence>
<evidence type="ECO:0000256" key="10">
    <source>
        <dbReference type="ARBA" id="ARBA00044721"/>
    </source>
</evidence>
<keyword evidence="13" id="KW-0732">Signal</keyword>
<keyword evidence="7 12" id="KW-0256">Endoplasmic reticulum</keyword>
<comment type="pathway">
    <text evidence="2">Protein modification; protein glycosylation.</text>
</comment>
<dbReference type="PANTHER" id="PTHR22760:SF1">
    <property type="entry name" value="DOL-P-MAN:MAN(7)GLCNAC(2)-PP-DOL ALPHA-1,6-MANNOSYLTRANSFERASE"/>
    <property type="match status" value="1"/>
</dbReference>
<evidence type="ECO:0000256" key="9">
    <source>
        <dbReference type="ARBA" id="ARBA00023136"/>
    </source>
</evidence>
<evidence type="ECO:0000256" key="5">
    <source>
        <dbReference type="ARBA" id="ARBA00022679"/>
    </source>
</evidence>
<feature type="transmembrane region" description="Helical" evidence="12">
    <location>
        <begin position="92"/>
        <end position="111"/>
    </location>
</feature>
<keyword evidence="5 14" id="KW-0808">Transferase</keyword>
<evidence type="ECO:0000256" key="13">
    <source>
        <dbReference type="SAM" id="SignalP"/>
    </source>
</evidence>
<feature type="transmembrane region" description="Helical" evidence="12">
    <location>
        <begin position="196"/>
        <end position="213"/>
    </location>
</feature>
<evidence type="ECO:0000256" key="8">
    <source>
        <dbReference type="ARBA" id="ARBA00022989"/>
    </source>
</evidence>
<keyword evidence="8 12" id="KW-1133">Transmembrane helix</keyword>
<feature type="transmembrane region" description="Helical" evidence="12">
    <location>
        <begin position="123"/>
        <end position="139"/>
    </location>
</feature>
<gene>
    <name evidence="14" type="ORF">PHLGIDRAFT_436762</name>
</gene>
<evidence type="ECO:0000256" key="4">
    <source>
        <dbReference type="ARBA" id="ARBA00022676"/>
    </source>
</evidence>
<keyword evidence="6 12" id="KW-0812">Transmembrane</keyword>
<reference evidence="14 15" key="1">
    <citation type="journal article" date="2014" name="PLoS Genet.">
        <title>Analysis of the Phlebiopsis gigantea genome, transcriptome and secretome provides insight into its pioneer colonization strategies of wood.</title>
        <authorList>
            <person name="Hori C."/>
            <person name="Ishida T."/>
            <person name="Igarashi K."/>
            <person name="Samejima M."/>
            <person name="Suzuki H."/>
            <person name="Master E."/>
            <person name="Ferreira P."/>
            <person name="Ruiz-Duenas F.J."/>
            <person name="Held B."/>
            <person name="Canessa P."/>
            <person name="Larrondo L.F."/>
            <person name="Schmoll M."/>
            <person name="Druzhinina I.S."/>
            <person name="Kubicek C.P."/>
            <person name="Gaskell J.A."/>
            <person name="Kersten P."/>
            <person name="St John F."/>
            <person name="Glasner J."/>
            <person name="Sabat G."/>
            <person name="Splinter BonDurant S."/>
            <person name="Syed K."/>
            <person name="Yadav J."/>
            <person name="Mgbeahuruike A.C."/>
            <person name="Kovalchuk A."/>
            <person name="Asiegbu F.O."/>
            <person name="Lackner G."/>
            <person name="Hoffmeister D."/>
            <person name="Rencoret J."/>
            <person name="Gutierrez A."/>
            <person name="Sun H."/>
            <person name="Lindquist E."/>
            <person name="Barry K."/>
            <person name="Riley R."/>
            <person name="Grigoriev I.V."/>
            <person name="Henrissat B."/>
            <person name="Kues U."/>
            <person name="Berka R.M."/>
            <person name="Martinez A.T."/>
            <person name="Covert S.F."/>
            <person name="Blanchette R.A."/>
            <person name="Cullen D."/>
        </authorList>
    </citation>
    <scope>NUCLEOTIDE SEQUENCE [LARGE SCALE GENOMIC DNA]</scope>
    <source>
        <strain evidence="14 15">11061_1 CR5-6</strain>
    </source>
</reference>
<dbReference type="EMBL" id="KN840444">
    <property type="protein sequence ID" value="KIP11676.1"/>
    <property type="molecule type" value="Genomic_DNA"/>
</dbReference>
<feature type="transmembrane region" description="Helical" evidence="12">
    <location>
        <begin position="220"/>
        <end position="239"/>
    </location>
</feature>
<evidence type="ECO:0000313" key="14">
    <source>
        <dbReference type="EMBL" id="KIP11676.1"/>
    </source>
</evidence>
<evidence type="ECO:0000256" key="1">
    <source>
        <dbReference type="ARBA" id="ARBA00004477"/>
    </source>
</evidence>
<feature type="chain" id="PRO_5002181239" description="Mannosyltransferase" evidence="13">
    <location>
        <begin position="20"/>
        <end position="526"/>
    </location>
</feature>